<dbReference type="EMBL" id="KC977571">
    <property type="protein sequence ID" value="AGO84770.1"/>
    <property type="molecule type" value="Genomic_DNA"/>
</dbReference>
<dbReference type="GeneID" id="16606557"/>
<accession>S4W3D2</accession>
<evidence type="ECO:0000313" key="2">
    <source>
        <dbReference type="EMBL" id="AGO84770.1"/>
    </source>
</evidence>
<gene>
    <name evidence="2" type="ORF">psal_cds_771</name>
</gene>
<feature type="region of interest" description="Disordered" evidence="1">
    <location>
        <begin position="280"/>
        <end position="313"/>
    </location>
</feature>
<dbReference type="Proteomes" id="UP000204584">
    <property type="component" value="Segment"/>
</dbReference>
<name>S4W3D2_9VIRU</name>
<reference evidence="2 3" key="1">
    <citation type="journal article" date="2013" name="Science">
        <title>Pandoraviruses: amoeba viruses with genomes up to 2.5 Mb reaching that of parasitic eukaryotes.</title>
        <authorList>
            <person name="Philippe N."/>
            <person name="Legendre M."/>
            <person name="Doutre G."/>
            <person name="Coute Y."/>
            <person name="Poirot O."/>
            <person name="Lescot M."/>
            <person name="Arslan D."/>
            <person name="Seltzer V."/>
            <person name="Bertaux L."/>
            <person name="Bruley C."/>
            <person name="Garin J."/>
            <person name="Claverie J.M."/>
            <person name="Abergel C."/>
        </authorList>
    </citation>
    <scope>NUCLEOTIDE SEQUENCE [LARGE SCALE GENOMIC DNA]</scope>
</reference>
<keyword evidence="3" id="KW-1185">Reference proteome</keyword>
<dbReference type="KEGG" id="vg:16606557"/>
<protein>
    <recommendedName>
        <fullName evidence="4">F-box domain containing protein</fullName>
    </recommendedName>
</protein>
<evidence type="ECO:0000313" key="3">
    <source>
        <dbReference type="Proteomes" id="UP000204584"/>
    </source>
</evidence>
<evidence type="ECO:0000256" key="1">
    <source>
        <dbReference type="SAM" id="MobiDB-lite"/>
    </source>
</evidence>
<sequence length="313" mass="35711">MDTLPPEIGCAILASLEPTWLMSASMASRRLAAWASLVHHNTPPRVPNDYLDVAARCGNWNVMRWLHDDLRHPWTARVLVTAALNDQRAIFLRLLADGTCPVDERVAAAALVGGGPALLEEALARGCPRSPLLTTVAILLDKRRVAEPLLRRGYCDWLTNLCAVAIERTMIGEMTLNVFDHERVTKWLASPWRHAPYEYWRAIRKIDLWAHYPNVLAWHVARGSILLLPRTSPLVPNGAVPNNPYVHWMLNQDDPSSSWHDEDGPWVRYFTLSASLTERRRTIQQPRPKPKQSNRSRQRPRHSTRLRPRPHCC</sequence>
<feature type="compositionally biased region" description="Basic residues" evidence="1">
    <location>
        <begin position="288"/>
        <end position="313"/>
    </location>
</feature>
<evidence type="ECO:0008006" key="4">
    <source>
        <dbReference type="Google" id="ProtNLM"/>
    </source>
</evidence>
<dbReference type="RefSeq" id="YP_008437843.1">
    <property type="nucleotide sequence ID" value="NC_022098.1"/>
</dbReference>
<organism evidence="2 3">
    <name type="scientific">Pandoravirus salinus</name>
    <dbReference type="NCBI Taxonomy" id="1349410"/>
    <lineage>
        <taxon>Viruses</taxon>
        <taxon>Pandoravirus</taxon>
    </lineage>
</organism>
<dbReference type="SUPFAM" id="SSF140860">
    <property type="entry name" value="Pseudo ankyrin repeat-like"/>
    <property type="match status" value="1"/>
</dbReference>
<proteinExistence type="predicted"/>